<proteinExistence type="predicted"/>
<feature type="non-terminal residue" evidence="2">
    <location>
        <position position="261"/>
    </location>
</feature>
<reference evidence="2 3" key="1">
    <citation type="submission" date="2016-02" db="EMBL/GenBank/DDBJ databases">
        <title>Genome analysis of coral dinoflagellate symbionts highlights evolutionary adaptations to a symbiotic lifestyle.</title>
        <authorList>
            <person name="Aranda M."/>
            <person name="Li Y."/>
            <person name="Liew Y.J."/>
            <person name="Baumgarten S."/>
            <person name="Simakov O."/>
            <person name="Wilson M."/>
            <person name="Piel J."/>
            <person name="Ashoor H."/>
            <person name="Bougouffa S."/>
            <person name="Bajic V.B."/>
            <person name="Ryu T."/>
            <person name="Ravasi T."/>
            <person name="Bayer T."/>
            <person name="Micklem G."/>
            <person name="Kim H."/>
            <person name="Bhak J."/>
            <person name="Lajeunesse T.C."/>
            <person name="Voolstra C.R."/>
        </authorList>
    </citation>
    <scope>NUCLEOTIDE SEQUENCE [LARGE SCALE GENOMIC DNA]</scope>
    <source>
        <strain evidence="2 3">CCMP2467</strain>
    </source>
</reference>
<dbReference type="AlphaFoldDB" id="A0A1Q9BR47"/>
<dbReference type="OrthoDB" id="442583at2759"/>
<feature type="compositionally biased region" description="Low complexity" evidence="1">
    <location>
        <begin position="149"/>
        <end position="187"/>
    </location>
</feature>
<name>A0A1Q9BR47_SYMMI</name>
<dbReference type="Proteomes" id="UP000186817">
    <property type="component" value="Unassembled WGS sequence"/>
</dbReference>
<gene>
    <name evidence="2" type="ORF">AK812_SmicGene47700</name>
</gene>
<dbReference type="EMBL" id="LSRX01006173">
    <property type="protein sequence ID" value="OLP73168.1"/>
    <property type="molecule type" value="Genomic_DNA"/>
</dbReference>
<accession>A0A1Q9BR47</accession>
<organism evidence="2 3">
    <name type="scientific">Symbiodinium microadriaticum</name>
    <name type="common">Dinoflagellate</name>
    <name type="synonym">Zooxanthella microadriatica</name>
    <dbReference type="NCBI Taxonomy" id="2951"/>
    <lineage>
        <taxon>Eukaryota</taxon>
        <taxon>Sar</taxon>
        <taxon>Alveolata</taxon>
        <taxon>Dinophyceae</taxon>
        <taxon>Suessiales</taxon>
        <taxon>Symbiodiniaceae</taxon>
        <taxon>Symbiodinium</taxon>
    </lineage>
</organism>
<evidence type="ECO:0000256" key="1">
    <source>
        <dbReference type="SAM" id="MobiDB-lite"/>
    </source>
</evidence>
<evidence type="ECO:0000313" key="2">
    <source>
        <dbReference type="EMBL" id="OLP73168.1"/>
    </source>
</evidence>
<sequence length="261" mass="28349">MAELGEVAIATPKKEKTPLQQATTELNRASVRKATLVEHVKENYGLKVGPNDTVAVIQRNCLNHLLTTIEPVDEDTMGFGKHSAKTYLEVMECDAQYAEWARVTAQEASCSVHLRRFVTWLDQRGSKEIKKKVVVTPKKKSVAGGYKKPPTTATSSMSSGSTPVVAMASSMSSGSAPMASSTSSGSGNTEAMHMISQLAEMMGKISQQVQALEEDRMEKPRKIVAKPDQEMEDFEDSLEAPSSPRPKALSCEGDLQEVVSE</sequence>
<feature type="region of interest" description="Disordered" evidence="1">
    <location>
        <begin position="205"/>
        <end position="261"/>
    </location>
</feature>
<keyword evidence="3" id="KW-1185">Reference proteome</keyword>
<feature type="region of interest" description="Disordered" evidence="1">
    <location>
        <begin position="140"/>
        <end position="189"/>
    </location>
</feature>
<protein>
    <submittedName>
        <fullName evidence="2">Uncharacterized protein</fullName>
    </submittedName>
</protein>
<comment type="caution">
    <text evidence="2">The sequence shown here is derived from an EMBL/GenBank/DDBJ whole genome shotgun (WGS) entry which is preliminary data.</text>
</comment>
<feature type="compositionally biased region" description="Basic and acidic residues" evidence="1">
    <location>
        <begin position="213"/>
        <end position="229"/>
    </location>
</feature>
<evidence type="ECO:0000313" key="3">
    <source>
        <dbReference type="Proteomes" id="UP000186817"/>
    </source>
</evidence>